<organism evidence="4 5">
    <name type="scientific">Massilia consociata</name>
    <dbReference type="NCBI Taxonomy" id="760117"/>
    <lineage>
        <taxon>Bacteria</taxon>
        <taxon>Pseudomonadati</taxon>
        <taxon>Pseudomonadota</taxon>
        <taxon>Betaproteobacteria</taxon>
        <taxon>Burkholderiales</taxon>
        <taxon>Oxalobacteraceae</taxon>
        <taxon>Telluria group</taxon>
        <taxon>Massilia</taxon>
    </lineage>
</organism>
<feature type="domain" description="EAL" evidence="2">
    <location>
        <begin position="638"/>
        <end position="891"/>
    </location>
</feature>
<evidence type="ECO:0000259" key="1">
    <source>
        <dbReference type="PROSITE" id="PS50112"/>
    </source>
</evidence>
<dbReference type="Gene3D" id="3.30.450.20">
    <property type="entry name" value="PAS domain"/>
    <property type="match status" value="1"/>
</dbReference>
<feature type="domain" description="GGDEF" evidence="3">
    <location>
        <begin position="495"/>
        <end position="629"/>
    </location>
</feature>
<keyword evidence="5" id="KW-1185">Reference proteome</keyword>
<gene>
    <name evidence="4" type="ORF">ACFFJK_11680</name>
</gene>
<dbReference type="NCBIfam" id="TIGR00229">
    <property type="entry name" value="sensory_box"/>
    <property type="match status" value="1"/>
</dbReference>
<proteinExistence type="predicted"/>
<dbReference type="InterPro" id="IPR000014">
    <property type="entry name" value="PAS"/>
</dbReference>
<dbReference type="NCBIfam" id="TIGR00254">
    <property type="entry name" value="GGDEF"/>
    <property type="match status" value="1"/>
</dbReference>
<evidence type="ECO:0000259" key="2">
    <source>
        <dbReference type="PROSITE" id="PS50883"/>
    </source>
</evidence>
<dbReference type="InterPro" id="IPR035965">
    <property type="entry name" value="PAS-like_dom_sf"/>
</dbReference>
<dbReference type="SUPFAM" id="SSF141868">
    <property type="entry name" value="EAL domain-like"/>
    <property type="match status" value="1"/>
</dbReference>
<dbReference type="InterPro" id="IPR043128">
    <property type="entry name" value="Rev_trsase/Diguanyl_cyclase"/>
</dbReference>
<dbReference type="SMART" id="SM00267">
    <property type="entry name" value="GGDEF"/>
    <property type="match status" value="1"/>
</dbReference>
<evidence type="ECO:0000259" key="3">
    <source>
        <dbReference type="PROSITE" id="PS50887"/>
    </source>
</evidence>
<name>A0ABV6FG91_9BURK</name>
<reference evidence="4 5" key="1">
    <citation type="submission" date="2024-09" db="EMBL/GenBank/DDBJ databases">
        <authorList>
            <person name="Sun Q."/>
            <person name="Mori K."/>
        </authorList>
    </citation>
    <scope>NUCLEOTIDE SEQUENCE [LARGE SCALE GENOMIC DNA]</scope>
    <source>
        <strain evidence="4 5">CCM 7792</strain>
    </source>
</reference>
<dbReference type="SMART" id="SM00052">
    <property type="entry name" value="EAL"/>
    <property type="match status" value="1"/>
</dbReference>
<sequence>MLPGIIGVIIFVLVEYREERQRLIDHNIESARAAGDAIDTHLMHARALAQTLASADDAPRADPVAFVRRAARAIAATGVGSHAVLYRIEGDRLARMPSHTPAWTPDQGRNEAAWQVFRQPGAIISDVVTDPTSGRPVVGAHAPVIRRGKVEYVLAIVVPTDQLTKILLHRDIPQGWLVSLLDRKGTIAGRSRGAATYVGRPAAADLRGAVRRSDSGTLETVTQDRVANLTAFVRSPQTGYTTTVGVPRAQLTGALRDKLAYLTATVGVLFGLGLFLARYVGRLIGRSIHALIRPAIALGAGSPRAVAPVHLKEAAEVGAAIERAAGLLEQRDAALRAQQEELQRFEFFTEHSNEILLLLDEQGRIRYANRMACRRLGYIKPELLSMSIFQIDPPSTPEGLRAAFEHCRREEVPSFERDYRCKDGSEFPAEINATVLEHRGEWLMHVAVRDIGERRQAEQAVRWAASHDALTGLANRALALDHIDRAVAGARAGGPGGAVLYIDLDRFKPVNNLYGHEVGDRVLKELGRRLQACMRPGDLLARFGGDEFLAVLPDADKREQPAEETAAAIVDAVAQPVRIGNIEVVLSACVGISRFPEHGDSAGALVHGADMAMLEVKHGRRGAFAFYSPDMTTRAQFVLHVERRLQRALDRGGLVLHYQPIVNLASGAVEGIEALVRLADGAEPALGPAAFIPVAETCGLIAPIGAWVAREACRQQVAWQREGIRLTVSVNVSAAQFRRADFAAQIRDLVVSSGIDPHCLVIELTETAIMENLAEAVAILHALKALGVRIALDDFGTGYSSLSSLSTLPPDKLKIDQCFVRGIETDHASRAVIDAVIALAGSLDLELVAEGIENESALHYLRERGCHLGQGYHFSRPLPAPQLLAWHARHRTSARPENGKRCAGA</sequence>
<dbReference type="PROSITE" id="PS50887">
    <property type="entry name" value="GGDEF"/>
    <property type="match status" value="1"/>
</dbReference>
<dbReference type="Pfam" id="PF00563">
    <property type="entry name" value="EAL"/>
    <property type="match status" value="1"/>
</dbReference>
<protein>
    <submittedName>
        <fullName evidence="4">EAL domain-containing protein</fullName>
    </submittedName>
</protein>
<dbReference type="CDD" id="cd18774">
    <property type="entry name" value="PDC2_HK_sensor"/>
    <property type="match status" value="1"/>
</dbReference>
<dbReference type="Pfam" id="PF13426">
    <property type="entry name" value="PAS_9"/>
    <property type="match status" value="1"/>
</dbReference>
<dbReference type="PROSITE" id="PS50112">
    <property type="entry name" value="PAS"/>
    <property type="match status" value="1"/>
</dbReference>
<dbReference type="PROSITE" id="PS50883">
    <property type="entry name" value="EAL"/>
    <property type="match status" value="1"/>
</dbReference>
<comment type="caution">
    <text evidence="4">The sequence shown here is derived from an EMBL/GenBank/DDBJ whole genome shotgun (WGS) entry which is preliminary data.</text>
</comment>
<dbReference type="InterPro" id="IPR052155">
    <property type="entry name" value="Biofilm_reg_signaling"/>
</dbReference>
<dbReference type="SUPFAM" id="SSF55073">
    <property type="entry name" value="Nucleotide cyclase"/>
    <property type="match status" value="1"/>
</dbReference>
<evidence type="ECO:0000313" key="5">
    <source>
        <dbReference type="Proteomes" id="UP001589773"/>
    </source>
</evidence>
<accession>A0ABV6FG91</accession>
<dbReference type="CDD" id="cd01948">
    <property type="entry name" value="EAL"/>
    <property type="match status" value="1"/>
</dbReference>
<dbReference type="Proteomes" id="UP001589773">
    <property type="component" value="Unassembled WGS sequence"/>
</dbReference>
<dbReference type="Gene3D" id="3.20.20.450">
    <property type="entry name" value="EAL domain"/>
    <property type="match status" value="1"/>
</dbReference>
<evidence type="ECO:0000313" key="4">
    <source>
        <dbReference type="EMBL" id="MFC0252550.1"/>
    </source>
</evidence>
<dbReference type="EMBL" id="JBHLWP010000011">
    <property type="protein sequence ID" value="MFC0252550.1"/>
    <property type="molecule type" value="Genomic_DNA"/>
</dbReference>
<dbReference type="Pfam" id="PF00990">
    <property type="entry name" value="GGDEF"/>
    <property type="match status" value="1"/>
</dbReference>
<dbReference type="InterPro" id="IPR035919">
    <property type="entry name" value="EAL_sf"/>
</dbReference>
<dbReference type="CDD" id="cd01949">
    <property type="entry name" value="GGDEF"/>
    <property type="match status" value="1"/>
</dbReference>
<dbReference type="Gene3D" id="3.30.70.270">
    <property type="match status" value="1"/>
</dbReference>
<dbReference type="CDD" id="cd00130">
    <property type="entry name" value="PAS"/>
    <property type="match status" value="1"/>
</dbReference>
<dbReference type="RefSeq" id="WP_379679329.1">
    <property type="nucleotide sequence ID" value="NZ_JBHLWP010000011.1"/>
</dbReference>
<feature type="domain" description="PAS" evidence="1">
    <location>
        <begin position="341"/>
        <end position="411"/>
    </location>
</feature>
<dbReference type="SUPFAM" id="SSF55785">
    <property type="entry name" value="PYP-like sensor domain (PAS domain)"/>
    <property type="match status" value="1"/>
</dbReference>
<dbReference type="InterPro" id="IPR000160">
    <property type="entry name" value="GGDEF_dom"/>
</dbReference>
<dbReference type="SMART" id="SM00091">
    <property type="entry name" value="PAS"/>
    <property type="match status" value="1"/>
</dbReference>
<dbReference type="PANTHER" id="PTHR44757">
    <property type="entry name" value="DIGUANYLATE CYCLASE DGCP"/>
    <property type="match status" value="1"/>
</dbReference>
<dbReference type="PANTHER" id="PTHR44757:SF2">
    <property type="entry name" value="BIOFILM ARCHITECTURE MAINTENANCE PROTEIN MBAA"/>
    <property type="match status" value="1"/>
</dbReference>
<dbReference type="InterPro" id="IPR001633">
    <property type="entry name" value="EAL_dom"/>
</dbReference>
<dbReference type="InterPro" id="IPR029787">
    <property type="entry name" value="Nucleotide_cyclase"/>
</dbReference>